<name>A0ABV5KQU9_9BACL</name>
<organism evidence="1 2">
    <name type="scientific">Paenibacillus aurantiacus</name>
    <dbReference type="NCBI Taxonomy" id="1936118"/>
    <lineage>
        <taxon>Bacteria</taxon>
        <taxon>Bacillati</taxon>
        <taxon>Bacillota</taxon>
        <taxon>Bacilli</taxon>
        <taxon>Bacillales</taxon>
        <taxon>Paenibacillaceae</taxon>
        <taxon>Paenibacillus</taxon>
    </lineage>
</organism>
<dbReference type="Proteomes" id="UP001589747">
    <property type="component" value="Unassembled WGS sequence"/>
</dbReference>
<gene>
    <name evidence="1" type="ORF">ACFFSY_11290</name>
</gene>
<comment type="caution">
    <text evidence="1">The sequence shown here is derived from an EMBL/GenBank/DDBJ whole genome shotgun (WGS) entry which is preliminary data.</text>
</comment>
<evidence type="ECO:0000313" key="1">
    <source>
        <dbReference type="EMBL" id="MFB9326497.1"/>
    </source>
</evidence>
<dbReference type="RefSeq" id="WP_377493864.1">
    <property type="nucleotide sequence ID" value="NZ_JBHMDO010000021.1"/>
</dbReference>
<proteinExistence type="predicted"/>
<keyword evidence="2" id="KW-1185">Reference proteome</keyword>
<reference evidence="1 2" key="1">
    <citation type="submission" date="2024-09" db="EMBL/GenBank/DDBJ databases">
        <authorList>
            <person name="Sun Q."/>
            <person name="Mori K."/>
        </authorList>
    </citation>
    <scope>NUCLEOTIDE SEQUENCE [LARGE SCALE GENOMIC DNA]</scope>
    <source>
        <strain evidence="1 2">TISTR 2452</strain>
    </source>
</reference>
<dbReference type="EMBL" id="JBHMDO010000021">
    <property type="protein sequence ID" value="MFB9326497.1"/>
    <property type="molecule type" value="Genomic_DNA"/>
</dbReference>
<accession>A0ABV5KQU9</accession>
<protein>
    <submittedName>
        <fullName evidence="1">Uncharacterized protein</fullName>
    </submittedName>
</protein>
<evidence type="ECO:0000313" key="2">
    <source>
        <dbReference type="Proteomes" id="UP001589747"/>
    </source>
</evidence>
<sequence length="94" mass="11368">MITYSFDENLIEMKEKRDGAETEFRIRLLQAEPFVGRMRNIQRQFEDNEDYTDALFYVYPDQAYKIIVQDEHYADFLTELFKAKLIQSLAWVED</sequence>